<feature type="compositionally biased region" description="Basic and acidic residues" evidence="1">
    <location>
        <begin position="1"/>
        <end position="25"/>
    </location>
</feature>
<dbReference type="AlphaFoldDB" id="A0A2G2WS11"/>
<sequence>MDMKSVTKDKETVDHRNNDPIDDSHNNTVDGFNNPIGNETMSDIQKDPVLPEMKSYQGDSAAGSATPASHANGSPNIRDIF</sequence>
<keyword evidence="3" id="KW-1185">Reference proteome</keyword>
<dbReference type="Proteomes" id="UP000224567">
    <property type="component" value="Unassembled WGS sequence"/>
</dbReference>
<feature type="compositionally biased region" description="Polar residues" evidence="1">
    <location>
        <begin position="26"/>
        <end position="43"/>
    </location>
</feature>
<feature type="compositionally biased region" description="Polar residues" evidence="1">
    <location>
        <begin position="66"/>
        <end position="75"/>
    </location>
</feature>
<organism evidence="2 3">
    <name type="scientific">Capsicum baccatum</name>
    <name type="common">Peruvian pepper</name>
    <dbReference type="NCBI Taxonomy" id="33114"/>
    <lineage>
        <taxon>Eukaryota</taxon>
        <taxon>Viridiplantae</taxon>
        <taxon>Streptophyta</taxon>
        <taxon>Embryophyta</taxon>
        <taxon>Tracheophyta</taxon>
        <taxon>Spermatophyta</taxon>
        <taxon>Magnoliopsida</taxon>
        <taxon>eudicotyledons</taxon>
        <taxon>Gunneridae</taxon>
        <taxon>Pentapetalae</taxon>
        <taxon>asterids</taxon>
        <taxon>lamiids</taxon>
        <taxon>Solanales</taxon>
        <taxon>Solanaceae</taxon>
        <taxon>Solanoideae</taxon>
        <taxon>Capsiceae</taxon>
        <taxon>Capsicum</taxon>
    </lineage>
</organism>
<protein>
    <submittedName>
        <fullName evidence="2">Uncharacterized protein</fullName>
    </submittedName>
</protein>
<feature type="region of interest" description="Disordered" evidence="1">
    <location>
        <begin position="1"/>
        <end position="81"/>
    </location>
</feature>
<proteinExistence type="predicted"/>
<evidence type="ECO:0000313" key="2">
    <source>
        <dbReference type="EMBL" id="PHT48027.1"/>
    </source>
</evidence>
<evidence type="ECO:0000256" key="1">
    <source>
        <dbReference type="SAM" id="MobiDB-lite"/>
    </source>
</evidence>
<evidence type="ECO:0000313" key="3">
    <source>
        <dbReference type="Proteomes" id="UP000224567"/>
    </source>
</evidence>
<name>A0A2G2WS11_CAPBA</name>
<accession>A0A2G2WS11</accession>
<gene>
    <name evidence="2" type="ORF">CQW23_12235</name>
</gene>
<dbReference type="EMBL" id="MLFT02000005">
    <property type="protein sequence ID" value="PHT48027.1"/>
    <property type="molecule type" value="Genomic_DNA"/>
</dbReference>
<dbReference type="STRING" id="33114.A0A2G2WS11"/>
<reference evidence="2 3" key="1">
    <citation type="journal article" date="2017" name="Genome Biol.">
        <title>New reference genome sequences of hot pepper reveal the massive evolution of plant disease-resistance genes by retroduplication.</title>
        <authorList>
            <person name="Kim S."/>
            <person name="Park J."/>
            <person name="Yeom S.I."/>
            <person name="Kim Y.M."/>
            <person name="Seo E."/>
            <person name="Kim K.T."/>
            <person name="Kim M.S."/>
            <person name="Lee J.M."/>
            <person name="Cheong K."/>
            <person name="Shin H.S."/>
            <person name="Kim S.B."/>
            <person name="Han K."/>
            <person name="Lee J."/>
            <person name="Park M."/>
            <person name="Lee H.A."/>
            <person name="Lee H.Y."/>
            <person name="Lee Y."/>
            <person name="Oh S."/>
            <person name="Lee J.H."/>
            <person name="Choi E."/>
            <person name="Choi E."/>
            <person name="Lee S.E."/>
            <person name="Jeon J."/>
            <person name="Kim H."/>
            <person name="Choi G."/>
            <person name="Song H."/>
            <person name="Lee J."/>
            <person name="Lee S.C."/>
            <person name="Kwon J.K."/>
            <person name="Lee H.Y."/>
            <person name="Koo N."/>
            <person name="Hong Y."/>
            <person name="Kim R.W."/>
            <person name="Kang W.H."/>
            <person name="Huh J.H."/>
            <person name="Kang B.C."/>
            <person name="Yang T.J."/>
            <person name="Lee Y.H."/>
            <person name="Bennetzen J.L."/>
            <person name="Choi D."/>
        </authorList>
    </citation>
    <scope>NUCLEOTIDE SEQUENCE [LARGE SCALE GENOMIC DNA]</scope>
    <source>
        <strain evidence="3">cv. PBC81</strain>
    </source>
</reference>
<comment type="caution">
    <text evidence="2">The sequence shown here is derived from an EMBL/GenBank/DDBJ whole genome shotgun (WGS) entry which is preliminary data.</text>
</comment>
<reference evidence="3" key="2">
    <citation type="journal article" date="2017" name="J. Anim. Genet.">
        <title>Multiple reference genome sequences of hot pepper reveal the massive evolution of plant disease resistance genes by retroduplication.</title>
        <authorList>
            <person name="Kim S."/>
            <person name="Park J."/>
            <person name="Yeom S.-I."/>
            <person name="Kim Y.-M."/>
            <person name="Seo E."/>
            <person name="Kim K.-T."/>
            <person name="Kim M.-S."/>
            <person name="Lee J.M."/>
            <person name="Cheong K."/>
            <person name="Shin H.-S."/>
            <person name="Kim S.-B."/>
            <person name="Han K."/>
            <person name="Lee J."/>
            <person name="Park M."/>
            <person name="Lee H.-A."/>
            <person name="Lee H.-Y."/>
            <person name="Lee Y."/>
            <person name="Oh S."/>
            <person name="Lee J.H."/>
            <person name="Choi E."/>
            <person name="Choi E."/>
            <person name="Lee S.E."/>
            <person name="Jeon J."/>
            <person name="Kim H."/>
            <person name="Choi G."/>
            <person name="Song H."/>
            <person name="Lee J."/>
            <person name="Lee S.-C."/>
            <person name="Kwon J.-K."/>
            <person name="Lee H.-Y."/>
            <person name="Koo N."/>
            <person name="Hong Y."/>
            <person name="Kim R.W."/>
            <person name="Kang W.-H."/>
            <person name="Huh J.H."/>
            <person name="Kang B.-C."/>
            <person name="Yang T.-J."/>
            <person name="Lee Y.-H."/>
            <person name="Bennetzen J.L."/>
            <person name="Choi D."/>
        </authorList>
    </citation>
    <scope>NUCLEOTIDE SEQUENCE [LARGE SCALE GENOMIC DNA]</scope>
    <source>
        <strain evidence="3">cv. PBC81</strain>
    </source>
</reference>